<dbReference type="eggNOG" id="COG1488">
    <property type="taxonomic scope" value="Bacteria"/>
</dbReference>
<evidence type="ECO:0000256" key="2">
    <source>
        <dbReference type="ARBA" id="ARBA00010897"/>
    </source>
</evidence>
<evidence type="ECO:0000256" key="9">
    <source>
        <dbReference type="RuleBase" id="RU365100"/>
    </source>
</evidence>
<dbReference type="EMBL" id="JMIR01000039">
    <property type="protein sequence ID" value="KEO81378.1"/>
    <property type="molecule type" value="Genomic_DNA"/>
</dbReference>
<comment type="similarity">
    <text evidence="2 9">Belongs to the NAPRTase family.</text>
</comment>
<dbReference type="FunFam" id="3.20.20.70:FF:000076">
    <property type="entry name" value="Nicotinate phosphoribosyltransferase"/>
    <property type="match status" value="1"/>
</dbReference>
<dbReference type="UniPathway" id="UPA00253">
    <property type="reaction ID" value="UER00457"/>
</dbReference>
<proteinExistence type="inferred from homology"/>
<keyword evidence="5 9" id="KW-0436">Ligase</keyword>
<dbReference type="NCBIfam" id="TIGR01513">
    <property type="entry name" value="NAPRTase_put"/>
    <property type="match status" value="1"/>
</dbReference>
<dbReference type="SUPFAM" id="SSF54675">
    <property type="entry name" value="Nicotinate/Quinolinate PRTase N-terminal domain-like"/>
    <property type="match status" value="1"/>
</dbReference>
<dbReference type="Gene3D" id="3.20.20.70">
    <property type="entry name" value="Aldolase class I"/>
    <property type="match status" value="1"/>
</dbReference>
<evidence type="ECO:0000313" key="13">
    <source>
        <dbReference type="EMBL" id="KEO81378.1"/>
    </source>
</evidence>
<keyword evidence="6 9" id="KW-0662">Pyridine nucleotide biosynthesis</keyword>
<evidence type="ECO:0000259" key="12">
    <source>
        <dbReference type="Pfam" id="PF17956"/>
    </source>
</evidence>
<comment type="PTM">
    <text evidence="9">Transiently phosphorylated on a His residue during the reaction cycle. Phosphorylation strongly increases the affinity for substrates and increases the rate of nicotinate D-ribonucleotide production. Dephosphorylation regenerates the low-affinity form of the enzyme, leading to product release.</text>
</comment>
<reference evidence="13 14" key="1">
    <citation type="journal article" date="2013" name="Int. J. Syst. Evol. Microbiol.">
        <title>Tumebacillus flagellatus sp. nov., an alpha-amylase/pullulanase-producing bacterium isolated from cassava wastewater.</title>
        <authorList>
            <person name="Wang Q."/>
            <person name="Xie N."/>
            <person name="Qin Y."/>
            <person name="Shen N."/>
            <person name="Zhu J."/>
            <person name="Mi H."/>
            <person name="Huang R."/>
        </authorList>
    </citation>
    <scope>NUCLEOTIDE SEQUENCE [LARGE SCALE GENOMIC DNA]</scope>
    <source>
        <strain evidence="13 14">GST4</strain>
    </source>
</reference>
<comment type="catalytic activity">
    <reaction evidence="8 9">
        <text>5-phospho-alpha-D-ribose 1-diphosphate + nicotinate + ATP + H2O = nicotinate beta-D-ribonucleotide + ADP + phosphate + diphosphate</text>
        <dbReference type="Rhea" id="RHEA:36163"/>
        <dbReference type="ChEBI" id="CHEBI:15377"/>
        <dbReference type="ChEBI" id="CHEBI:30616"/>
        <dbReference type="ChEBI" id="CHEBI:32544"/>
        <dbReference type="ChEBI" id="CHEBI:33019"/>
        <dbReference type="ChEBI" id="CHEBI:43474"/>
        <dbReference type="ChEBI" id="CHEBI:57502"/>
        <dbReference type="ChEBI" id="CHEBI:58017"/>
        <dbReference type="ChEBI" id="CHEBI:456216"/>
        <dbReference type="EC" id="6.3.4.21"/>
    </reaction>
</comment>
<comment type="caution">
    <text evidence="13">The sequence shown here is derived from an EMBL/GenBank/DDBJ whole genome shotgun (WGS) entry which is preliminary data.</text>
</comment>
<protein>
    <recommendedName>
        <fullName evidence="3 9">Nicotinate phosphoribosyltransferase</fullName>
        <ecNumber evidence="3 9">6.3.4.21</ecNumber>
    </recommendedName>
</protein>
<keyword evidence="7 9" id="KW-0808">Transferase</keyword>
<evidence type="ECO:0000256" key="7">
    <source>
        <dbReference type="ARBA" id="ARBA00022679"/>
    </source>
</evidence>
<dbReference type="InterPro" id="IPR041525">
    <property type="entry name" value="N/Namide_PRibTrfase"/>
</dbReference>
<dbReference type="CDD" id="cd01570">
    <property type="entry name" value="NAPRTase_A"/>
    <property type="match status" value="1"/>
</dbReference>
<dbReference type="InterPro" id="IPR006405">
    <property type="entry name" value="Nic_PRibTrfase_pncB"/>
</dbReference>
<feature type="domain" description="Nicotinate/nicotinamide phosphoribosyltransferase" evidence="10">
    <location>
        <begin position="155"/>
        <end position="333"/>
    </location>
</feature>
<feature type="domain" description="Nicotinate phosphoribosyltransferase C-terminal" evidence="12">
    <location>
        <begin position="361"/>
        <end position="471"/>
    </location>
</feature>
<dbReference type="PANTHER" id="PTHR11098">
    <property type="entry name" value="NICOTINATE PHOSPHORIBOSYLTRANSFERASE"/>
    <property type="match status" value="1"/>
</dbReference>
<dbReference type="PIRSF" id="PIRSF000484">
    <property type="entry name" value="NAPRT"/>
    <property type="match status" value="1"/>
</dbReference>
<evidence type="ECO:0000313" key="14">
    <source>
        <dbReference type="Proteomes" id="UP000027931"/>
    </source>
</evidence>
<evidence type="ECO:0000256" key="8">
    <source>
        <dbReference type="ARBA" id="ARBA00048668"/>
    </source>
</evidence>
<name>A0A074LNE9_9BACL</name>
<dbReference type="GO" id="GO:0005829">
    <property type="term" value="C:cytosol"/>
    <property type="evidence" value="ECO:0007669"/>
    <property type="project" value="TreeGrafter"/>
</dbReference>
<dbReference type="Proteomes" id="UP000027931">
    <property type="component" value="Unassembled WGS sequence"/>
</dbReference>
<dbReference type="PANTHER" id="PTHR11098:SF1">
    <property type="entry name" value="NICOTINATE PHOSPHORIBOSYLTRANSFERASE"/>
    <property type="match status" value="1"/>
</dbReference>
<dbReference type="Pfam" id="PF17767">
    <property type="entry name" value="NAPRTase_N"/>
    <property type="match status" value="1"/>
</dbReference>
<evidence type="ECO:0000256" key="4">
    <source>
        <dbReference type="ARBA" id="ARBA00022553"/>
    </source>
</evidence>
<evidence type="ECO:0000256" key="3">
    <source>
        <dbReference type="ARBA" id="ARBA00013236"/>
    </source>
</evidence>
<evidence type="ECO:0000256" key="5">
    <source>
        <dbReference type="ARBA" id="ARBA00022598"/>
    </source>
</evidence>
<dbReference type="RefSeq" id="WP_038093444.1">
    <property type="nucleotide sequence ID" value="NZ_JMIR01000039.1"/>
</dbReference>
<dbReference type="AlphaFoldDB" id="A0A074LNE9"/>
<dbReference type="InterPro" id="IPR013785">
    <property type="entry name" value="Aldolase_TIM"/>
</dbReference>
<comment type="pathway">
    <text evidence="1 9">Cofactor biosynthesis; NAD(+) biosynthesis; nicotinate D-ribonucleotide from nicotinate: step 1/1.</text>
</comment>
<evidence type="ECO:0000256" key="1">
    <source>
        <dbReference type="ARBA" id="ARBA00004952"/>
    </source>
</evidence>
<dbReference type="InterPro" id="IPR041619">
    <property type="entry name" value="NAPRTase_C"/>
</dbReference>
<keyword evidence="14" id="KW-1185">Reference proteome</keyword>
<feature type="domain" description="Nicotinate phosphoribosyltransferase N-terminal" evidence="11">
    <location>
        <begin position="8"/>
        <end position="133"/>
    </location>
</feature>
<dbReference type="GO" id="GO:0034355">
    <property type="term" value="P:NAD+ biosynthetic process via the salvage pathway"/>
    <property type="evidence" value="ECO:0007669"/>
    <property type="project" value="UniProtKB-ARBA"/>
</dbReference>
<dbReference type="GO" id="GO:0047280">
    <property type="term" value="F:nicotinamide phosphoribosyltransferase activity"/>
    <property type="evidence" value="ECO:0007669"/>
    <property type="project" value="UniProtKB-ARBA"/>
</dbReference>
<keyword evidence="13" id="KW-0328">Glycosyltransferase</keyword>
<dbReference type="GO" id="GO:0004516">
    <property type="term" value="F:nicotinate phosphoribosyltransferase activity"/>
    <property type="evidence" value="ECO:0007669"/>
    <property type="project" value="UniProtKB-UniRule"/>
</dbReference>
<accession>A0A074LNE9</accession>
<gene>
    <name evidence="13" type="ORF">EL26_21310</name>
</gene>
<dbReference type="OrthoDB" id="9770610at2"/>
<dbReference type="NCBIfam" id="NF006694">
    <property type="entry name" value="PRK09243.1-1"/>
    <property type="match status" value="1"/>
</dbReference>
<dbReference type="InterPro" id="IPR007229">
    <property type="entry name" value="Nic_PRibTrfase-Fam"/>
</dbReference>
<dbReference type="InterPro" id="IPR040727">
    <property type="entry name" value="NAPRTase_N"/>
</dbReference>
<dbReference type="NCBIfam" id="NF006695">
    <property type="entry name" value="PRK09243.1-2"/>
    <property type="match status" value="1"/>
</dbReference>
<evidence type="ECO:0000256" key="6">
    <source>
        <dbReference type="ARBA" id="ARBA00022642"/>
    </source>
</evidence>
<dbReference type="NCBIfam" id="NF009131">
    <property type="entry name" value="PRK12484.1"/>
    <property type="match status" value="1"/>
</dbReference>
<organism evidence="13 14">
    <name type="scientific">Tumebacillus flagellatus</name>
    <dbReference type="NCBI Taxonomy" id="1157490"/>
    <lineage>
        <taxon>Bacteria</taxon>
        <taxon>Bacillati</taxon>
        <taxon>Bacillota</taxon>
        <taxon>Bacilli</taxon>
        <taxon>Bacillales</taxon>
        <taxon>Alicyclobacillaceae</taxon>
        <taxon>Tumebacillus</taxon>
    </lineage>
</organism>
<evidence type="ECO:0000259" key="11">
    <source>
        <dbReference type="Pfam" id="PF17767"/>
    </source>
</evidence>
<dbReference type="Pfam" id="PF04095">
    <property type="entry name" value="NAPRTase"/>
    <property type="match status" value="1"/>
</dbReference>
<sequence>MNVHDLALHTDKYQINMMYAHWFHGTENQKSIFEAFFRKLPFKNGYAVFAGLERIVEYLKHLHFSEESIAYLAEQEENYDPKFLDALRNFRFTGDLYSVEEGTIVFPNEPLVRVEARIFEAQLIETALLNFMNYQTLIATKAARIKQVAPNDGLLEFGTRRAQEADAAVWGARASYVAGFHATSNVRAGMLFGIPTKGTHAHAWVQDHDTEEEAFEKFAEALPDTVTLLVDTYDTLKSGVPHAIKVAKHMEQRGKRMGSIRLDSGDLAYLSKQARQMLDDAGLNYVGIVASNDLDEHTILHLKSEGAKINTWGVGTQLITAADQPSLGGVYKLVAREKDGGYVPTIKISGNPEKITTPGFKTVYRIVNKQTGKAEADYIALVSETDVREGGRIKLFDPVHTYIHKFVTEYEAQELLKPIFVAGEQVYELPSLQEIRKHHEEQKNLFWPEYLRVLNPEIYPVDLSQKVWDMKMRLIHEHHGADDKK</sequence>
<evidence type="ECO:0000259" key="10">
    <source>
        <dbReference type="Pfam" id="PF04095"/>
    </source>
</evidence>
<dbReference type="InterPro" id="IPR036068">
    <property type="entry name" value="Nicotinate_pribotase-like_C"/>
</dbReference>
<comment type="function">
    <text evidence="9">Catalyzes the first step in the biosynthesis of NAD from nicotinic acid, the ATP-dependent synthesis of beta-nicotinate D-ribonucleotide from nicotinate and 5-phospho-D-ribose 1-phosphate.</text>
</comment>
<keyword evidence="4" id="KW-0597">Phosphoprotein</keyword>
<dbReference type="SUPFAM" id="SSF51690">
    <property type="entry name" value="Nicotinate/Quinolinate PRTase C-terminal domain-like"/>
    <property type="match status" value="1"/>
</dbReference>
<dbReference type="Gene3D" id="3.20.140.10">
    <property type="entry name" value="nicotinate phosphoribosyltransferase"/>
    <property type="match status" value="1"/>
</dbReference>
<dbReference type="Pfam" id="PF17956">
    <property type="entry name" value="NAPRTase_C"/>
    <property type="match status" value="1"/>
</dbReference>
<dbReference type="EC" id="6.3.4.21" evidence="3 9"/>
<dbReference type="STRING" id="1157490.EL26_21310"/>